<evidence type="ECO:0000313" key="1">
    <source>
        <dbReference type="EMBL" id="RUO17992.1"/>
    </source>
</evidence>
<gene>
    <name evidence="1" type="ORF">CWE06_12275</name>
</gene>
<comment type="caution">
    <text evidence="1">The sequence shown here is derived from an EMBL/GenBank/DDBJ whole genome shotgun (WGS) entry which is preliminary data.</text>
</comment>
<reference evidence="1 2" key="1">
    <citation type="journal article" date="2011" name="Front. Microbiol.">
        <title>Genomic signatures of strain selection and enhancement in Bacillus atrophaeus var. globigii, a historical biowarfare simulant.</title>
        <authorList>
            <person name="Gibbons H.S."/>
            <person name="Broomall S.M."/>
            <person name="McNew L.A."/>
            <person name="Daligault H."/>
            <person name="Chapman C."/>
            <person name="Bruce D."/>
            <person name="Karavis M."/>
            <person name="Krepps M."/>
            <person name="McGregor P.A."/>
            <person name="Hong C."/>
            <person name="Park K.H."/>
            <person name="Akmal A."/>
            <person name="Feldman A."/>
            <person name="Lin J.S."/>
            <person name="Chang W.E."/>
            <person name="Higgs B.W."/>
            <person name="Demirev P."/>
            <person name="Lindquist J."/>
            <person name="Liem A."/>
            <person name="Fochler E."/>
            <person name="Read T.D."/>
            <person name="Tapia R."/>
            <person name="Johnson S."/>
            <person name="Bishop-Lilly K.A."/>
            <person name="Detter C."/>
            <person name="Han C."/>
            <person name="Sozhamannan S."/>
            <person name="Rosenzweig C.N."/>
            <person name="Skowronski E.W."/>
        </authorList>
    </citation>
    <scope>NUCLEOTIDE SEQUENCE [LARGE SCALE GENOMIC DNA]</scope>
    <source>
        <strain evidence="1 2">AK5</strain>
    </source>
</reference>
<accession>A0A432VPD5</accession>
<dbReference type="EMBL" id="PIPI01000016">
    <property type="protein sequence ID" value="RUO17992.1"/>
    <property type="molecule type" value="Genomic_DNA"/>
</dbReference>
<keyword evidence="2" id="KW-1185">Reference proteome</keyword>
<evidence type="ECO:0000313" key="2">
    <source>
        <dbReference type="Proteomes" id="UP000288212"/>
    </source>
</evidence>
<proteinExistence type="predicted"/>
<feature type="non-terminal residue" evidence="1">
    <location>
        <position position="202"/>
    </location>
</feature>
<evidence type="ECO:0008006" key="3">
    <source>
        <dbReference type="Google" id="ProtNLM"/>
    </source>
</evidence>
<dbReference type="AlphaFoldDB" id="A0A432VPD5"/>
<name>A0A432VPD5_9GAMM</name>
<organism evidence="1 2">
    <name type="scientific">Aliidiomarina haloalkalitolerans</name>
    <dbReference type="NCBI Taxonomy" id="859059"/>
    <lineage>
        <taxon>Bacteria</taxon>
        <taxon>Pseudomonadati</taxon>
        <taxon>Pseudomonadota</taxon>
        <taxon>Gammaproteobacteria</taxon>
        <taxon>Alteromonadales</taxon>
        <taxon>Idiomarinaceae</taxon>
        <taxon>Aliidiomarina</taxon>
    </lineage>
</organism>
<sequence length="202" mass="23784">MYGGQFTQSYGWYIRQNFLRIGVDPANKSNFLSDICPREIQKLLTEVKNLKVMRNDLTSKVYPSTDGTIRGKINRDEWEVQRKMEKQLSKRHREIVKIIENLTREEFGFRKVGEQWVSETLLYQLVTQLYPTQKIIRNIRPAWLDGLELDIYLPEINLAIEYQGQQHYRPVKSWGGEKALKALKQRDARKKELCLALGIILV</sequence>
<dbReference type="Gene3D" id="3.40.960.10">
    <property type="entry name" value="VSR Endonuclease"/>
    <property type="match status" value="1"/>
</dbReference>
<protein>
    <recommendedName>
        <fullName evidence="3">DUF559 domain-containing protein</fullName>
    </recommendedName>
</protein>
<dbReference type="Proteomes" id="UP000288212">
    <property type="component" value="Unassembled WGS sequence"/>
</dbReference>